<organism evidence="2 3">
    <name type="scientific">Mesorhizobium vachelliae</name>
    <dbReference type="NCBI Taxonomy" id="3072309"/>
    <lineage>
        <taxon>Bacteria</taxon>
        <taxon>Pseudomonadati</taxon>
        <taxon>Pseudomonadota</taxon>
        <taxon>Alphaproteobacteria</taxon>
        <taxon>Hyphomicrobiales</taxon>
        <taxon>Phyllobacteriaceae</taxon>
        <taxon>Mesorhizobium</taxon>
    </lineage>
</organism>
<comment type="caution">
    <text evidence="2">The sequence shown here is derived from an EMBL/GenBank/DDBJ whole genome shotgun (WGS) entry which is preliminary data.</text>
</comment>
<feature type="signal peptide" evidence="1">
    <location>
        <begin position="1"/>
        <end position="21"/>
    </location>
</feature>
<keyword evidence="1" id="KW-0732">Signal</keyword>
<evidence type="ECO:0000256" key="1">
    <source>
        <dbReference type="SAM" id="SignalP"/>
    </source>
</evidence>
<evidence type="ECO:0000313" key="3">
    <source>
        <dbReference type="Proteomes" id="UP001285154"/>
    </source>
</evidence>
<accession>A0ABU4ZYH9</accession>
<evidence type="ECO:0000313" key="2">
    <source>
        <dbReference type="EMBL" id="MDX8529482.1"/>
    </source>
</evidence>
<keyword evidence="3" id="KW-1185">Reference proteome</keyword>
<name>A0ABU4ZYH9_9HYPH</name>
<gene>
    <name evidence="2" type="ORF">RFM42_00730</name>
</gene>
<dbReference type="EMBL" id="JAVIIQ010000001">
    <property type="protein sequence ID" value="MDX8529482.1"/>
    <property type="molecule type" value="Genomic_DNA"/>
</dbReference>
<dbReference type="RefSeq" id="WP_320244908.1">
    <property type="nucleotide sequence ID" value="NZ_JAVIIQ010000001.1"/>
</dbReference>
<reference evidence="2 3" key="1">
    <citation type="submission" date="2023-08" db="EMBL/GenBank/DDBJ databases">
        <title>Implementing the SeqCode for naming new Mesorhizobium species isolated from Vachellia karroo root nodules.</title>
        <authorList>
            <person name="Van Lill M."/>
        </authorList>
    </citation>
    <scope>NUCLEOTIDE SEQUENCE [LARGE SCALE GENOMIC DNA]</scope>
    <source>
        <strain evidence="2 3">VK25D</strain>
    </source>
</reference>
<proteinExistence type="predicted"/>
<sequence length="63" mass="7073">MKKFFLALAGIAMLAGSIALASGPAAAHPKPVCHWVKIKRYVWRNGHRKLVFIRAQSCRGRVW</sequence>
<dbReference type="Proteomes" id="UP001285154">
    <property type="component" value="Unassembled WGS sequence"/>
</dbReference>
<protein>
    <submittedName>
        <fullName evidence="2">Uncharacterized protein</fullName>
    </submittedName>
</protein>
<feature type="chain" id="PRO_5046708268" evidence="1">
    <location>
        <begin position="22"/>
        <end position="63"/>
    </location>
</feature>